<gene>
    <name evidence="10" type="ORF">DP923_02430</name>
</gene>
<dbReference type="PANTHER" id="PTHR30026:SF20">
    <property type="entry name" value="OUTER MEMBRANE PROTEIN TOLC"/>
    <property type="match status" value="1"/>
</dbReference>
<comment type="subcellular location">
    <subcellularLocation>
        <location evidence="1">Cell outer membrane</location>
    </subcellularLocation>
</comment>
<accession>A0A364RI25</accession>
<dbReference type="OrthoDB" id="581172at2"/>
<dbReference type="GO" id="GO:1990281">
    <property type="term" value="C:efflux pump complex"/>
    <property type="evidence" value="ECO:0007669"/>
    <property type="project" value="TreeGrafter"/>
</dbReference>
<evidence type="ECO:0000256" key="3">
    <source>
        <dbReference type="ARBA" id="ARBA00022448"/>
    </source>
</evidence>
<dbReference type="Pfam" id="PF02321">
    <property type="entry name" value="OEP"/>
    <property type="match status" value="1"/>
</dbReference>
<evidence type="ECO:0000256" key="7">
    <source>
        <dbReference type="ARBA" id="ARBA00023237"/>
    </source>
</evidence>
<feature type="chain" id="PRO_5016918480" description="Outer membrane protein TolC" evidence="9">
    <location>
        <begin position="25"/>
        <end position="475"/>
    </location>
</feature>
<keyword evidence="11" id="KW-1185">Reference proteome</keyword>
<dbReference type="InterPro" id="IPR051906">
    <property type="entry name" value="TolC-like"/>
</dbReference>
<dbReference type="GO" id="GO:0015288">
    <property type="term" value="F:porin activity"/>
    <property type="evidence" value="ECO:0007669"/>
    <property type="project" value="TreeGrafter"/>
</dbReference>
<dbReference type="AlphaFoldDB" id="A0A364RI25"/>
<keyword evidence="5" id="KW-0812">Transmembrane</keyword>
<dbReference type="EMBL" id="QMDV01000001">
    <property type="protein sequence ID" value="RAU83941.1"/>
    <property type="molecule type" value="Genomic_DNA"/>
</dbReference>
<keyword evidence="4" id="KW-1134">Transmembrane beta strand</keyword>
<evidence type="ECO:0000313" key="11">
    <source>
        <dbReference type="Proteomes" id="UP000251692"/>
    </source>
</evidence>
<dbReference type="InterPro" id="IPR003423">
    <property type="entry name" value="OMP_efflux"/>
</dbReference>
<reference evidence="10 11" key="2">
    <citation type="submission" date="2018-07" db="EMBL/GenBank/DDBJ databases">
        <title>Pontibacter sp. 2b14 genomic sequence and assembly.</title>
        <authorList>
            <person name="Du Z.-J."/>
        </authorList>
    </citation>
    <scope>NUCLEOTIDE SEQUENCE [LARGE SCALE GENOMIC DNA]</scope>
    <source>
        <strain evidence="10 11">2b14</strain>
    </source>
</reference>
<comment type="similarity">
    <text evidence="2">Belongs to the outer membrane factor (OMF) (TC 1.B.17) family.</text>
</comment>
<reference evidence="10 11" key="1">
    <citation type="submission" date="2018-06" db="EMBL/GenBank/DDBJ databases">
        <authorList>
            <person name="Liu Z.-W."/>
        </authorList>
    </citation>
    <scope>NUCLEOTIDE SEQUENCE [LARGE SCALE GENOMIC DNA]</scope>
    <source>
        <strain evidence="10 11">2b14</strain>
    </source>
</reference>
<dbReference type="RefSeq" id="WP_112304006.1">
    <property type="nucleotide sequence ID" value="NZ_QMDV01000001.1"/>
</dbReference>
<feature type="coiled-coil region" evidence="8">
    <location>
        <begin position="217"/>
        <end position="244"/>
    </location>
</feature>
<dbReference type="PANTHER" id="PTHR30026">
    <property type="entry name" value="OUTER MEMBRANE PROTEIN TOLC"/>
    <property type="match status" value="1"/>
</dbReference>
<dbReference type="GO" id="GO:0015562">
    <property type="term" value="F:efflux transmembrane transporter activity"/>
    <property type="evidence" value="ECO:0007669"/>
    <property type="project" value="InterPro"/>
</dbReference>
<proteinExistence type="inferred from homology"/>
<dbReference type="Gene3D" id="1.20.1600.10">
    <property type="entry name" value="Outer membrane efflux proteins (OEP)"/>
    <property type="match status" value="1"/>
</dbReference>
<evidence type="ECO:0000256" key="1">
    <source>
        <dbReference type="ARBA" id="ARBA00004442"/>
    </source>
</evidence>
<evidence type="ECO:0000256" key="2">
    <source>
        <dbReference type="ARBA" id="ARBA00007613"/>
    </source>
</evidence>
<keyword evidence="6" id="KW-0472">Membrane</keyword>
<name>A0A364RI25_9BACT</name>
<dbReference type="GO" id="GO:0009279">
    <property type="term" value="C:cell outer membrane"/>
    <property type="evidence" value="ECO:0007669"/>
    <property type="project" value="UniProtKB-SubCell"/>
</dbReference>
<evidence type="ECO:0000256" key="5">
    <source>
        <dbReference type="ARBA" id="ARBA00022692"/>
    </source>
</evidence>
<comment type="caution">
    <text evidence="10">The sequence shown here is derived from an EMBL/GenBank/DDBJ whole genome shotgun (WGS) entry which is preliminary data.</text>
</comment>
<evidence type="ECO:0000256" key="6">
    <source>
        <dbReference type="ARBA" id="ARBA00023136"/>
    </source>
</evidence>
<feature type="signal peptide" evidence="9">
    <location>
        <begin position="1"/>
        <end position="24"/>
    </location>
</feature>
<keyword evidence="3" id="KW-0813">Transport</keyword>
<keyword evidence="8" id="KW-0175">Coiled coil</keyword>
<sequence>MIRYFHTFFSLFILLLAWQPQLHAQDTAQVLTLQEFHKIILAHHPVASQAQLLTEQARQELRMARGAFDPELSSKLYRKEFGGKEYFTTWDNTLRVPLWFGPVLKAGFEKNQGEYLNPENSMPAEGLSYAGISVPLGQGLFIDERRATVRQGRLLQDVAEVERIKLINKLLLEATKAYWEWWEQHATVKLYQESLALADIRLKGINMRAREGDLAAIDTLEALMAVQERQLQLQQAQLNNTNSRLKVAVYLWTDNEVPLELQDTTIPASPTNVPVALQPDSLNQLLQFARNNHPELRKLNLKTSQLALEQRFAADKLKPKLNIDYNVLQRDFDVNSEIINEQYLRNNYKLGMSFSLPLFLREERGKLQLTKAKRQANFLELTQTTREVENAIQAAYNDWLTLEEQIKLQQQLVANALILRNGEVTRFENGESSVFLINSREVKHLEAQVKLYELQTKYAKAKTYLYWSAGEVPIR</sequence>
<keyword evidence="9" id="KW-0732">Signal</keyword>
<evidence type="ECO:0008006" key="12">
    <source>
        <dbReference type="Google" id="ProtNLM"/>
    </source>
</evidence>
<evidence type="ECO:0000256" key="4">
    <source>
        <dbReference type="ARBA" id="ARBA00022452"/>
    </source>
</evidence>
<evidence type="ECO:0000256" key="8">
    <source>
        <dbReference type="SAM" id="Coils"/>
    </source>
</evidence>
<dbReference type="Proteomes" id="UP000251692">
    <property type="component" value="Unassembled WGS sequence"/>
</dbReference>
<evidence type="ECO:0000313" key="10">
    <source>
        <dbReference type="EMBL" id="RAU83941.1"/>
    </source>
</evidence>
<keyword evidence="7" id="KW-0998">Cell outer membrane</keyword>
<evidence type="ECO:0000256" key="9">
    <source>
        <dbReference type="SAM" id="SignalP"/>
    </source>
</evidence>
<dbReference type="SUPFAM" id="SSF56954">
    <property type="entry name" value="Outer membrane efflux proteins (OEP)"/>
    <property type="match status" value="1"/>
</dbReference>
<organism evidence="10 11">
    <name type="scientific">Pontibacter arcticus</name>
    <dbReference type="NCBI Taxonomy" id="2080288"/>
    <lineage>
        <taxon>Bacteria</taxon>
        <taxon>Pseudomonadati</taxon>
        <taxon>Bacteroidota</taxon>
        <taxon>Cytophagia</taxon>
        <taxon>Cytophagales</taxon>
        <taxon>Hymenobacteraceae</taxon>
        <taxon>Pontibacter</taxon>
    </lineage>
</organism>
<protein>
    <recommendedName>
        <fullName evidence="12">Outer membrane protein TolC</fullName>
    </recommendedName>
</protein>